<feature type="transmembrane region" description="Helical" evidence="8">
    <location>
        <begin position="331"/>
        <end position="350"/>
    </location>
</feature>
<dbReference type="InterPro" id="IPR000727">
    <property type="entry name" value="T_SNARE_dom"/>
</dbReference>
<evidence type="ECO:0000313" key="10">
    <source>
        <dbReference type="Proteomes" id="UP000694865"/>
    </source>
</evidence>
<dbReference type="Pfam" id="PF05739">
    <property type="entry name" value="SNARE"/>
    <property type="match status" value="1"/>
</dbReference>
<dbReference type="InterPro" id="IPR006012">
    <property type="entry name" value="Syntaxin/epimorphin_CS"/>
</dbReference>
<evidence type="ECO:0000256" key="3">
    <source>
        <dbReference type="ARBA" id="ARBA00022692"/>
    </source>
</evidence>
<dbReference type="SMART" id="SM00397">
    <property type="entry name" value="t_SNARE"/>
    <property type="match status" value="1"/>
</dbReference>
<evidence type="ECO:0000256" key="4">
    <source>
        <dbReference type="ARBA" id="ARBA00022989"/>
    </source>
</evidence>
<keyword evidence="3 8" id="KW-0812">Transmembrane</keyword>
<dbReference type="GeneID" id="102809296"/>
<name>A0ABM0M6V2_SACKO</name>
<evidence type="ECO:0000256" key="5">
    <source>
        <dbReference type="ARBA" id="ARBA00023136"/>
    </source>
</evidence>
<dbReference type="Proteomes" id="UP000694865">
    <property type="component" value="Unplaced"/>
</dbReference>
<keyword evidence="10" id="KW-1185">Reference proteome</keyword>
<dbReference type="Gene3D" id="1.20.58.70">
    <property type="match status" value="1"/>
</dbReference>
<dbReference type="Gene3D" id="1.20.5.110">
    <property type="match status" value="1"/>
</dbReference>
<keyword evidence="4 8" id="KW-1133">Transmembrane helix</keyword>
<dbReference type="Pfam" id="PF00804">
    <property type="entry name" value="Syntaxin"/>
    <property type="match status" value="1"/>
</dbReference>
<comment type="subcellular location">
    <subcellularLocation>
        <location evidence="1">Membrane</location>
        <topology evidence="1">Single-pass type IV membrane protein</topology>
    </subcellularLocation>
</comment>
<dbReference type="PANTHER" id="PTHR19957">
    <property type="entry name" value="SYNTAXIN"/>
    <property type="match status" value="1"/>
</dbReference>
<dbReference type="SMART" id="SM00503">
    <property type="entry name" value="SynN"/>
    <property type="match status" value="1"/>
</dbReference>
<reference evidence="11" key="1">
    <citation type="submission" date="2025-08" db="UniProtKB">
        <authorList>
            <consortium name="RefSeq"/>
        </authorList>
    </citation>
    <scope>IDENTIFICATION</scope>
    <source>
        <tissue evidence="11">Testes</tissue>
    </source>
</reference>
<proteinExistence type="inferred from homology"/>
<organism evidence="10 11">
    <name type="scientific">Saccoglossus kowalevskii</name>
    <name type="common">Acorn worm</name>
    <dbReference type="NCBI Taxonomy" id="10224"/>
    <lineage>
        <taxon>Eukaryota</taxon>
        <taxon>Metazoa</taxon>
        <taxon>Hemichordata</taxon>
        <taxon>Enteropneusta</taxon>
        <taxon>Harrimaniidae</taxon>
        <taxon>Saccoglossus</taxon>
    </lineage>
</organism>
<keyword evidence="7" id="KW-0175">Coiled coil</keyword>
<evidence type="ECO:0000256" key="8">
    <source>
        <dbReference type="SAM" id="Phobius"/>
    </source>
</evidence>
<dbReference type="RefSeq" id="XP_006815743.1">
    <property type="nucleotide sequence ID" value="XM_006815680.1"/>
</dbReference>
<dbReference type="InterPro" id="IPR010989">
    <property type="entry name" value="SNARE"/>
</dbReference>
<gene>
    <name evidence="11" type="primary">LOC102809296</name>
</gene>
<evidence type="ECO:0000259" key="9">
    <source>
        <dbReference type="PROSITE" id="PS50192"/>
    </source>
</evidence>
<feature type="domain" description="T-SNARE coiled-coil homology" evidence="9">
    <location>
        <begin position="257"/>
        <end position="319"/>
    </location>
</feature>
<evidence type="ECO:0000256" key="6">
    <source>
        <dbReference type="RuleBase" id="RU003858"/>
    </source>
</evidence>
<dbReference type="PROSITE" id="PS00914">
    <property type="entry name" value="SYNTAXIN"/>
    <property type="match status" value="1"/>
</dbReference>
<comment type="similarity">
    <text evidence="2 6">Belongs to the syntaxin family.</text>
</comment>
<dbReference type="SUPFAM" id="SSF47661">
    <property type="entry name" value="t-snare proteins"/>
    <property type="match status" value="1"/>
</dbReference>
<evidence type="ECO:0000256" key="1">
    <source>
        <dbReference type="ARBA" id="ARBA00004211"/>
    </source>
</evidence>
<evidence type="ECO:0000313" key="11">
    <source>
        <dbReference type="RefSeq" id="XP_006815743.1"/>
    </source>
</evidence>
<dbReference type="InterPro" id="IPR045242">
    <property type="entry name" value="Syntaxin"/>
</dbReference>
<dbReference type="InterPro" id="IPR006011">
    <property type="entry name" value="Syntaxin_N"/>
</dbReference>
<evidence type="ECO:0000256" key="7">
    <source>
        <dbReference type="SAM" id="Coils"/>
    </source>
</evidence>
<keyword evidence="5 8" id="KW-0472">Membrane</keyword>
<dbReference type="PANTHER" id="PTHR19957:SF307">
    <property type="entry name" value="PROTEIN SSO1-RELATED"/>
    <property type="match status" value="1"/>
</dbReference>
<evidence type="ECO:0000256" key="2">
    <source>
        <dbReference type="ARBA" id="ARBA00009063"/>
    </source>
</evidence>
<feature type="coiled-coil region" evidence="7">
    <location>
        <begin position="142"/>
        <end position="169"/>
    </location>
</feature>
<dbReference type="CDD" id="cd00179">
    <property type="entry name" value="SynN"/>
    <property type="match status" value="1"/>
</dbReference>
<dbReference type="CDD" id="cd15848">
    <property type="entry name" value="SNARE_syntaxin1-like"/>
    <property type="match status" value="1"/>
</dbReference>
<accession>A0ABM0M6V2</accession>
<protein>
    <submittedName>
        <fullName evidence="11">Syntaxin-1A-like</fullName>
    </submittedName>
</protein>
<sequence length="351" mass="39944">MSRVSLSCWWRNQCMGIQRCYFQIVCCLISHSVTILNGFSSTEGFKGDTTGLGLPESGVVAQLIKDDDESVATDDGGKVRIDIEQLDSGENFMQEFFAQVNNIRGDIDHIKKCVNDMKKKHSEMLSSSKPKPEDQKEVDRTMKEVKAVSNKVKANLKEIEKSIEEDKLQHNLKSPADLRIRKNQHSSLHYSFLQVMTEYGNSQVEYREKCKGRIHRQLEITGQSTTDEEIEGMLEKGNAAIFTSSIIADTQQTKQALGDIETRYDELMKLEQSIKELHEMFLDMAMMVEQQGEMIDNIEHNVEETAEYVDHAVATTKSAVENQSKARRKKWIIITIMTVAIIVIVLFIVLL</sequence>
<dbReference type="PROSITE" id="PS50192">
    <property type="entry name" value="T_SNARE"/>
    <property type="match status" value="1"/>
</dbReference>